<evidence type="ECO:0000256" key="3">
    <source>
        <dbReference type="ARBA" id="ARBA00022801"/>
    </source>
</evidence>
<evidence type="ECO:0000313" key="12">
    <source>
        <dbReference type="Proteomes" id="UP000199412"/>
    </source>
</evidence>
<keyword evidence="12" id="KW-1185">Reference proteome</keyword>
<keyword evidence="7" id="KW-0963">Cytoplasm</keyword>
<dbReference type="AlphaFoldDB" id="A0A1G6XTG1"/>
<dbReference type="PROSITE" id="PS01195">
    <property type="entry name" value="PEPT_TRNA_HYDROL_1"/>
    <property type="match status" value="1"/>
</dbReference>
<proteinExistence type="inferred from homology"/>
<comment type="subcellular location">
    <subcellularLocation>
        <location evidence="7">Cytoplasm</location>
    </subcellularLocation>
</comment>
<evidence type="ECO:0000256" key="2">
    <source>
        <dbReference type="ARBA" id="ARBA00022555"/>
    </source>
</evidence>
<dbReference type="OrthoDB" id="9800507at2"/>
<evidence type="ECO:0000313" key="11">
    <source>
        <dbReference type="EMBL" id="SDD80993.1"/>
    </source>
</evidence>
<sequence length="242" mass="25379">MRLLVGLGNPGAEYAGNRHNIGFMAVDAIAARHGLGPFRSKFQGALASGTVAGEKVLLLKPQTFMNLSGQAVGQAARFHKLEPADVIVFHDELDLAPGKVKVKTGGGAAGHNGLRSIDAHLGNAYRRVRLGIGHPGDKARVHGYVLSDFAKADRDWLGPLLEALADHAPLLLQDRESDYMSKVAQATRPPKAKAKAEKTEKTASAAPASAKDTAAAPSPPQTPQDAPKTALGDALRRALGRG</sequence>
<dbReference type="InterPro" id="IPR018171">
    <property type="entry name" value="Pept_tRNA_hydro_CS"/>
</dbReference>
<dbReference type="STRING" id="69960.SAMN05421720_101609"/>
<comment type="similarity">
    <text evidence="5 7 9">Belongs to the PTH family.</text>
</comment>
<keyword evidence="2 7" id="KW-0820">tRNA-binding</keyword>
<reference evidence="11 12" key="1">
    <citation type="submission" date="2016-10" db="EMBL/GenBank/DDBJ databases">
        <authorList>
            <person name="de Groot N.N."/>
        </authorList>
    </citation>
    <scope>NUCLEOTIDE SEQUENCE [LARGE SCALE GENOMIC DNA]</scope>
    <source>
        <strain evidence="11 12">ATCC 700224</strain>
    </source>
</reference>
<dbReference type="CDD" id="cd00462">
    <property type="entry name" value="PTH"/>
    <property type="match status" value="1"/>
</dbReference>
<comment type="function">
    <text evidence="7">Catalyzes the release of premature peptidyl moieties from peptidyl-tRNA molecules trapped in stalled 50S ribosomal subunits, and thus maintains levels of free tRNAs and 50S ribosomes.</text>
</comment>
<dbReference type="SUPFAM" id="SSF53178">
    <property type="entry name" value="Peptidyl-tRNA hydrolase-like"/>
    <property type="match status" value="1"/>
</dbReference>
<dbReference type="RefSeq" id="WP_092781797.1">
    <property type="nucleotide sequence ID" value="NZ_FNAP01000001.1"/>
</dbReference>
<feature type="binding site" evidence="7">
    <location>
        <position position="66"/>
    </location>
    <ligand>
        <name>tRNA</name>
        <dbReference type="ChEBI" id="CHEBI:17843"/>
    </ligand>
</feature>
<feature type="binding site" evidence="7">
    <location>
        <position position="14"/>
    </location>
    <ligand>
        <name>tRNA</name>
        <dbReference type="ChEBI" id="CHEBI:17843"/>
    </ligand>
</feature>
<comment type="subunit">
    <text evidence="7">Monomer.</text>
</comment>
<keyword evidence="4 7" id="KW-0694">RNA-binding</keyword>
<dbReference type="FunFam" id="3.40.50.1470:FF:000001">
    <property type="entry name" value="Peptidyl-tRNA hydrolase"/>
    <property type="match status" value="1"/>
</dbReference>
<evidence type="ECO:0000256" key="8">
    <source>
        <dbReference type="RuleBase" id="RU000673"/>
    </source>
</evidence>
<comment type="function">
    <text evidence="7">Hydrolyzes ribosome-free peptidyl-tRNAs (with 1 or more amino acids incorporated), which drop off the ribosome during protein synthesis, or as a result of ribosome stalling.</text>
</comment>
<feature type="site" description="Discriminates between blocked and unblocked aminoacyl-tRNA" evidence="7">
    <location>
        <position position="9"/>
    </location>
</feature>
<gene>
    <name evidence="7" type="primary">pth</name>
    <name evidence="11" type="ORF">SAMN05421720_101609</name>
</gene>
<protein>
    <recommendedName>
        <fullName evidence="6 7">Peptidyl-tRNA hydrolase</fullName>
        <shortName evidence="7">Pth</shortName>
        <ecNumber evidence="1 7">3.1.1.29</ecNumber>
    </recommendedName>
</protein>
<dbReference type="PANTHER" id="PTHR17224:SF1">
    <property type="entry name" value="PEPTIDYL-TRNA HYDROLASE"/>
    <property type="match status" value="1"/>
</dbReference>
<dbReference type="GO" id="GO:0072344">
    <property type="term" value="P:rescue of stalled ribosome"/>
    <property type="evidence" value="ECO:0007669"/>
    <property type="project" value="UniProtKB-UniRule"/>
</dbReference>
<dbReference type="InterPro" id="IPR036416">
    <property type="entry name" value="Pept_tRNA_hydro_sf"/>
</dbReference>
<evidence type="ECO:0000256" key="10">
    <source>
        <dbReference type="SAM" id="MobiDB-lite"/>
    </source>
</evidence>
<dbReference type="GO" id="GO:0000049">
    <property type="term" value="F:tRNA binding"/>
    <property type="evidence" value="ECO:0007669"/>
    <property type="project" value="UniProtKB-UniRule"/>
</dbReference>
<dbReference type="NCBIfam" id="TIGR00447">
    <property type="entry name" value="pth"/>
    <property type="match status" value="1"/>
</dbReference>
<dbReference type="HAMAP" id="MF_00083">
    <property type="entry name" value="Pept_tRNA_hydro_bact"/>
    <property type="match status" value="1"/>
</dbReference>
<dbReference type="PANTHER" id="PTHR17224">
    <property type="entry name" value="PEPTIDYL-TRNA HYDROLASE"/>
    <property type="match status" value="1"/>
</dbReference>
<dbReference type="Pfam" id="PF01195">
    <property type="entry name" value="Pept_tRNA_hydro"/>
    <property type="match status" value="1"/>
</dbReference>
<dbReference type="GO" id="GO:0004045">
    <property type="term" value="F:peptidyl-tRNA hydrolase activity"/>
    <property type="evidence" value="ECO:0007669"/>
    <property type="project" value="UniProtKB-UniRule"/>
</dbReference>
<feature type="compositionally biased region" description="Low complexity" evidence="10">
    <location>
        <begin position="202"/>
        <end position="216"/>
    </location>
</feature>
<name>A0A1G6XTG1_9PROT</name>
<dbReference type="GO" id="GO:0005737">
    <property type="term" value="C:cytoplasm"/>
    <property type="evidence" value="ECO:0007669"/>
    <property type="project" value="UniProtKB-SubCell"/>
</dbReference>
<dbReference type="EC" id="3.1.1.29" evidence="1 7"/>
<feature type="region of interest" description="Disordered" evidence="10">
    <location>
        <begin position="181"/>
        <end position="242"/>
    </location>
</feature>
<evidence type="ECO:0000256" key="7">
    <source>
        <dbReference type="HAMAP-Rule" id="MF_00083"/>
    </source>
</evidence>
<dbReference type="InterPro" id="IPR001328">
    <property type="entry name" value="Pept_tRNA_hydro"/>
</dbReference>
<dbReference type="Proteomes" id="UP000199412">
    <property type="component" value="Unassembled WGS sequence"/>
</dbReference>
<accession>A0A1G6XTG1</accession>
<dbReference type="PROSITE" id="PS01196">
    <property type="entry name" value="PEPT_TRNA_HYDROL_2"/>
    <property type="match status" value="1"/>
</dbReference>
<evidence type="ECO:0000256" key="6">
    <source>
        <dbReference type="ARBA" id="ARBA00050038"/>
    </source>
</evidence>
<evidence type="ECO:0000256" key="4">
    <source>
        <dbReference type="ARBA" id="ARBA00022884"/>
    </source>
</evidence>
<feature type="binding site" evidence="7">
    <location>
        <position position="64"/>
    </location>
    <ligand>
        <name>tRNA</name>
        <dbReference type="ChEBI" id="CHEBI:17843"/>
    </ligand>
</feature>
<dbReference type="EMBL" id="FNAP01000001">
    <property type="protein sequence ID" value="SDD80993.1"/>
    <property type="molecule type" value="Genomic_DNA"/>
</dbReference>
<evidence type="ECO:0000256" key="1">
    <source>
        <dbReference type="ARBA" id="ARBA00013260"/>
    </source>
</evidence>
<comment type="catalytic activity">
    <reaction evidence="7 8">
        <text>an N-acyl-L-alpha-aminoacyl-tRNA + H2O = an N-acyl-L-amino acid + a tRNA + H(+)</text>
        <dbReference type="Rhea" id="RHEA:54448"/>
        <dbReference type="Rhea" id="RHEA-COMP:10123"/>
        <dbReference type="Rhea" id="RHEA-COMP:13883"/>
        <dbReference type="ChEBI" id="CHEBI:15377"/>
        <dbReference type="ChEBI" id="CHEBI:15378"/>
        <dbReference type="ChEBI" id="CHEBI:59874"/>
        <dbReference type="ChEBI" id="CHEBI:78442"/>
        <dbReference type="ChEBI" id="CHEBI:138191"/>
        <dbReference type="EC" id="3.1.1.29"/>
    </reaction>
</comment>
<feature type="active site" description="Proton acceptor" evidence="7">
    <location>
        <position position="19"/>
    </location>
</feature>
<feature type="site" description="Stabilizes the basic form of H active site to accept a proton" evidence="7">
    <location>
        <position position="91"/>
    </location>
</feature>
<dbReference type="Gene3D" id="3.40.50.1470">
    <property type="entry name" value="Peptidyl-tRNA hydrolase"/>
    <property type="match status" value="1"/>
</dbReference>
<organism evidence="11 12">
    <name type="scientific">Rhodospira trueperi</name>
    <dbReference type="NCBI Taxonomy" id="69960"/>
    <lineage>
        <taxon>Bacteria</taxon>
        <taxon>Pseudomonadati</taxon>
        <taxon>Pseudomonadota</taxon>
        <taxon>Alphaproteobacteria</taxon>
        <taxon>Rhodospirillales</taxon>
        <taxon>Rhodospirillaceae</taxon>
        <taxon>Rhodospira</taxon>
    </lineage>
</organism>
<feature type="binding site" evidence="7">
    <location>
        <position position="112"/>
    </location>
    <ligand>
        <name>tRNA</name>
        <dbReference type="ChEBI" id="CHEBI:17843"/>
    </ligand>
</feature>
<evidence type="ECO:0000256" key="9">
    <source>
        <dbReference type="RuleBase" id="RU004320"/>
    </source>
</evidence>
<dbReference type="GO" id="GO:0006515">
    <property type="term" value="P:protein quality control for misfolded or incompletely synthesized proteins"/>
    <property type="evidence" value="ECO:0007669"/>
    <property type="project" value="UniProtKB-UniRule"/>
</dbReference>
<evidence type="ECO:0000256" key="5">
    <source>
        <dbReference type="ARBA" id="ARBA00038063"/>
    </source>
</evidence>
<keyword evidence="3 7" id="KW-0378">Hydrolase</keyword>